<evidence type="ECO:0000256" key="1">
    <source>
        <dbReference type="ARBA" id="ARBA00004651"/>
    </source>
</evidence>
<feature type="transmembrane region" description="Helical" evidence="7">
    <location>
        <begin position="76"/>
        <end position="95"/>
    </location>
</feature>
<dbReference type="STRING" id="754436.JCM19237_2989"/>
<keyword evidence="2" id="KW-0813">Transport</keyword>
<feature type="domain" description="ABC transmembrane type-1" evidence="8">
    <location>
        <begin position="1"/>
        <end position="95"/>
    </location>
</feature>
<gene>
    <name evidence="9" type="ORF">JCM19237_2989</name>
</gene>
<reference evidence="9 10" key="1">
    <citation type="journal article" date="2014" name="Genome Announc.">
        <title>Draft Genome Sequences of Two Vibrionaceae Species, Vibrio ponticus C121 and Photobacterium aphoticum C119, Isolated as Coral Reef Microbiota.</title>
        <authorList>
            <person name="Al-saari N."/>
            <person name="Meirelles P.M."/>
            <person name="Mino S."/>
            <person name="Suda W."/>
            <person name="Oshima K."/>
            <person name="Hattori M."/>
            <person name="Ohkuma M."/>
            <person name="Thompson F.L."/>
            <person name="Gomez-Gil B."/>
            <person name="Sawabe T."/>
            <person name="Sawabe T."/>
        </authorList>
    </citation>
    <scope>NUCLEOTIDE SEQUENCE [LARGE SCALE GENOMIC DNA]</scope>
    <source>
        <strain evidence="9 10">JCM 19237</strain>
    </source>
</reference>
<evidence type="ECO:0000259" key="8">
    <source>
        <dbReference type="PROSITE" id="PS50928"/>
    </source>
</evidence>
<dbReference type="PANTHER" id="PTHR30183:SF9">
    <property type="entry name" value="THIAMINE TRANSPORT SYSTEM PERMEASE PROTEIN THIP"/>
    <property type="match status" value="1"/>
</dbReference>
<protein>
    <submittedName>
        <fullName evidence="9">Thiamin ABC transporter transmembrane component</fullName>
    </submittedName>
</protein>
<dbReference type="PROSITE" id="PS50928">
    <property type="entry name" value="ABC_TM1"/>
    <property type="match status" value="1"/>
</dbReference>
<dbReference type="SUPFAM" id="SSF161098">
    <property type="entry name" value="MetI-like"/>
    <property type="match status" value="1"/>
</dbReference>
<keyword evidence="6 7" id="KW-0472">Membrane</keyword>
<comment type="subcellular location">
    <subcellularLocation>
        <location evidence="1">Cell membrane</location>
        <topology evidence="1">Multi-pass membrane protein</topology>
    </subcellularLocation>
</comment>
<evidence type="ECO:0000256" key="6">
    <source>
        <dbReference type="ARBA" id="ARBA00023136"/>
    </source>
</evidence>
<evidence type="ECO:0000256" key="5">
    <source>
        <dbReference type="ARBA" id="ARBA00022989"/>
    </source>
</evidence>
<evidence type="ECO:0000256" key="2">
    <source>
        <dbReference type="ARBA" id="ARBA00022448"/>
    </source>
</evidence>
<proteinExistence type="predicted"/>
<dbReference type="EMBL" id="BBMN01000014">
    <property type="protein sequence ID" value="GAL06984.1"/>
    <property type="molecule type" value="Genomic_DNA"/>
</dbReference>
<keyword evidence="3" id="KW-1003">Cell membrane</keyword>
<name>A0A090QYS3_9GAMM</name>
<comment type="caution">
    <text evidence="9">The sequence shown here is derived from an EMBL/GenBank/DDBJ whole genome shotgun (WGS) entry which is preliminary data.</text>
</comment>
<dbReference type="PANTHER" id="PTHR30183">
    <property type="entry name" value="MOLYBDENUM TRANSPORT SYSTEM PERMEASE PROTEIN MODB"/>
    <property type="match status" value="1"/>
</dbReference>
<dbReference type="GO" id="GO:0055085">
    <property type="term" value="P:transmembrane transport"/>
    <property type="evidence" value="ECO:0007669"/>
    <property type="project" value="InterPro"/>
</dbReference>
<dbReference type="Gene3D" id="1.10.3720.10">
    <property type="entry name" value="MetI-like"/>
    <property type="match status" value="1"/>
</dbReference>
<evidence type="ECO:0000313" key="9">
    <source>
        <dbReference type="EMBL" id="GAL06984.1"/>
    </source>
</evidence>
<dbReference type="InterPro" id="IPR000515">
    <property type="entry name" value="MetI-like"/>
</dbReference>
<keyword evidence="5 7" id="KW-1133">Transmembrane helix</keyword>
<evidence type="ECO:0000313" key="10">
    <source>
        <dbReference type="Proteomes" id="UP000029227"/>
    </source>
</evidence>
<feature type="transmembrane region" description="Helical" evidence="7">
    <location>
        <begin position="35"/>
        <end position="56"/>
    </location>
</feature>
<accession>A0A090QYS3</accession>
<dbReference type="GO" id="GO:0005886">
    <property type="term" value="C:plasma membrane"/>
    <property type="evidence" value="ECO:0007669"/>
    <property type="project" value="UniProtKB-SubCell"/>
</dbReference>
<organism evidence="9 10">
    <name type="scientific">Photobacterium aphoticum</name>
    <dbReference type="NCBI Taxonomy" id="754436"/>
    <lineage>
        <taxon>Bacteria</taxon>
        <taxon>Pseudomonadati</taxon>
        <taxon>Pseudomonadota</taxon>
        <taxon>Gammaproteobacteria</taxon>
        <taxon>Vibrionales</taxon>
        <taxon>Vibrionaceae</taxon>
        <taxon>Photobacterium</taxon>
    </lineage>
</organism>
<sequence>MAQHYDPLCQSLGMGGLTRLWLVEWRALRAPIAQALAISFVLSLGDLGAIALFGSNDFQTLPLYLFQLLGSYQMDAAAVTALILLLLSLGLFTLVEKLLIRKPVC</sequence>
<dbReference type="Proteomes" id="UP000029227">
    <property type="component" value="Unassembled WGS sequence"/>
</dbReference>
<evidence type="ECO:0000256" key="3">
    <source>
        <dbReference type="ARBA" id="ARBA00022475"/>
    </source>
</evidence>
<dbReference type="InterPro" id="IPR035906">
    <property type="entry name" value="MetI-like_sf"/>
</dbReference>
<dbReference type="eggNOG" id="COG1178">
    <property type="taxonomic scope" value="Bacteria"/>
</dbReference>
<dbReference type="AlphaFoldDB" id="A0A090QYS3"/>
<keyword evidence="4 7" id="KW-0812">Transmembrane</keyword>
<evidence type="ECO:0000256" key="7">
    <source>
        <dbReference type="SAM" id="Phobius"/>
    </source>
</evidence>
<evidence type="ECO:0000256" key="4">
    <source>
        <dbReference type="ARBA" id="ARBA00022692"/>
    </source>
</evidence>